<sequence length="96" mass="10914">MTNTGRQLWAGAEEIGLKVWYFGGKEEVPHEDLPRSDKRRKTTRNKKEEDVVRRRGRGKKCEGGDGSKLSYENKEDNPKVSCPLLFSVTTASVMRS</sequence>
<accession>A0A8S9KY80</accession>
<reference evidence="2" key="1">
    <citation type="submission" date="2019-12" db="EMBL/GenBank/DDBJ databases">
        <title>Genome sequencing and annotation of Brassica cretica.</title>
        <authorList>
            <person name="Studholme D.J."/>
            <person name="Sarris P.F."/>
        </authorList>
    </citation>
    <scope>NUCLEOTIDE SEQUENCE</scope>
    <source>
        <strain evidence="2">PFS-001/15</strain>
        <tissue evidence="2">Leaf</tissue>
    </source>
</reference>
<evidence type="ECO:0000256" key="1">
    <source>
        <dbReference type="SAM" id="MobiDB-lite"/>
    </source>
</evidence>
<proteinExistence type="predicted"/>
<organism evidence="2 3">
    <name type="scientific">Brassica cretica</name>
    <name type="common">Mustard</name>
    <dbReference type="NCBI Taxonomy" id="69181"/>
    <lineage>
        <taxon>Eukaryota</taxon>
        <taxon>Viridiplantae</taxon>
        <taxon>Streptophyta</taxon>
        <taxon>Embryophyta</taxon>
        <taxon>Tracheophyta</taxon>
        <taxon>Spermatophyta</taxon>
        <taxon>Magnoliopsida</taxon>
        <taxon>eudicotyledons</taxon>
        <taxon>Gunneridae</taxon>
        <taxon>Pentapetalae</taxon>
        <taxon>rosids</taxon>
        <taxon>malvids</taxon>
        <taxon>Brassicales</taxon>
        <taxon>Brassicaceae</taxon>
        <taxon>Brassiceae</taxon>
        <taxon>Brassica</taxon>
    </lineage>
</organism>
<gene>
    <name evidence="2" type="ORF">F2Q68_00007652</name>
</gene>
<dbReference type="EMBL" id="QGKW02000717">
    <property type="protein sequence ID" value="KAF2598657.1"/>
    <property type="molecule type" value="Genomic_DNA"/>
</dbReference>
<feature type="compositionally biased region" description="Basic and acidic residues" evidence="1">
    <location>
        <begin position="45"/>
        <end position="76"/>
    </location>
</feature>
<feature type="region of interest" description="Disordered" evidence="1">
    <location>
        <begin position="28"/>
        <end position="76"/>
    </location>
</feature>
<evidence type="ECO:0000313" key="3">
    <source>
        <dbReference type="Proteomes" id="UP000712281"/>
    </source>
</evidence>
<dbReference type="Proteomes" id="UP000712281">
    <property type="component" value="Unassembled WGS sequence"/>
</dbReference>
<comment type="caution">
    <text evidence="2">The sequence shown here is derived from an EMBL/GenBank/DDBJ whole genome shotgun (WGS) entry which is preliminary data.</text>
</comment>
<name>A0A8S9KY80_BRACR</name>
<protein>
    <submittedName>
        <fullName evidence="2">Uncharacterized protein</fullName>
    </submittedName>
</protein>
<evidence type="ECO:0000313" key="2">
    <source>
        <dbReference type="EMBL" id="KAF2598657.1"/>
    </source>
</evidence>
<dbReference type="AlphaFoldDB" id="A0A8S9KY80"/>